<dbReference type="EMBL" id="NMUH01000079">
    <property type="protein sequence ID" value="MQL70794.1"/>
    <property type="molecule type" value="Genomic_DNA"/>
</dbReference>
<dbReference type="Proteomes" id="UP000652761">
    <property type="component" value="Unassembled WGS sequence"/>
</dbReference>
<sequence length="108" mass="12040">MARLGCYSGRWRHWSLPPTPSTKPWCSGGTTTSKLASWSSYCEATTQEEEGQARGIDLLDLLLRLTFNSISGLTFDKDPKMLSLELHDNHFTTTMVATLQGLPYLGFP</sequence>
<reference evidence="1" key="1">
    <citation type="submission" date="2017-07" db="EMBL/GenBank/DDBJ databases">
        <title>Taro Niue Genome Assembly and Annotation.</title>
        <authorList>
            <person name="Atibalentja N."/>
            <person name="Keating K."/>
            <person name="Fields C.J."/>
        </authorList>
    </citation>
    <scope>NUCLEOTIDE SEQUENCE</scope>
    <source>
        <strain evidence="1">Niue_2</strain>
        <tissue evidence="1">Leaf</tissue>
    </source>
</reference>
<comment type="caution">
    <text evidence="1">The sequence shown here is derived from an EMBL/GenBank/DDBJ whole genome shotgun (WGS) entry which is preliminary data.</text>
</comment>
<dbReference type="AlphaFoldDB" id="A0A843TMR0"/>
<proteinExistence type="predicted"/>
<protein>
    <submittedName>
        <fullName evidence="1">Uncharacterized protein</fullName>
    </submittedName>
</protein>
<evidence type="ECO:0000313" key="1">
    <source>
        <dbReference type="EMBL" id="MQL70794.1"/>
    </source>
</evidence>
<accession>A0A843TMR0</accession>
<evidence type="ECO:0000313" key="2">
    <source>
        <dbReference type="Proteomes" id="UP000652761"/>
    </source>
</evidence>
<keyword evidence="2" id="KW-1185">Reference proteome</keyword>
<organism evidence="1 2">
    <name type="scientific">Colocasia esculenta</name>
    <name type="common">Wild taro</name>
    <name type="synonym">Arum esculentum</name>
    <dbReference type="NCBI Taxonomy" id="4460"/>
    <lineage>
        <taxon>Eukaryota</taxon>
        <taxon>Viridiplantae</taxon>
        <taxon>Streptophyta</taxon>
        <taxon>Embryophyta</taxon>
        <taxon>Tracheophyta</taxon>
        <taxon>Spermatophyta</taxon>
        <taxon>Magnoliopsida</taxon>
        <taxon>Liliopsida</taxon>
        <taxon>Araceae</taxon>
        <taxon>Aroideae</taxon>
        <taxon>Colocasieae</taxon>
        <taxon>Colocasia</taxon>
    </lineage>
</organism>
<name>A0A843TMR0_COLES</name>
<gene>
    <name evidence="1" type="ORF">Taro_003130</name>
</gene>